<feature type="coiled-coil region" evidence="1">
    <location>
        <begin position="179"/>
        <end position="310"/>
    </location>
</feature>
<organism evidence="3 4">
    <name type="scientific">Angomonas deanei</name>
    <dbReference type="NCBI Taxonomy" id="59799"/>
    <lineage>
        <taxon>Eukaryota</taxon>
        <taxon>Discoba</taxon>
        <taxon>Euglenozoa</taxon>
        <taxon>Kinetoplastea</taxon>
        <taxon>Metakinetoplastina</taxon>
        <taxon>Trypanosomatida</taxon>
        <taxon>Trypanosomatidae</taxon>
        <taxon>Strigomonadinae</taxon>
        <taxon>Angomonas</taxon>
    </lineage>
</organism>
<dbReference type="EMBL" id="LR877152">
    <property type="protein sequence ID" value="CAD2217155.1"/>
    <property type="molecule type" value="Genomic_DNA"/>
</dbReference>
<protein>
    <submittedName>
        <fullName evidence="3">Uncharacterized protein</fullName>
    </submittedName>
</protein>
<evidence type="ECO:0000313" key="3">
    <source>
        <dbReference type="EMBL" id="CAD2217155.1"/>
    </source>
</evidence>
<feature type="compositionally biased region" description="Acidic residues" evidence="2">
    <location>
        <begin position="829"/>
        <end position="843"/>
    </location>
</feature>
<accession>A0A7G2CCJ3</accession>
<keyword evidence="4" id="KW-1185">Reference proteome</keyword>
<feature type="compositionally biased region" description="Polar residues" evidence="2">
    <location>
        <begin position="769"/>
        <end position="785"/>
    </location>
</feature>
<dbReference type="Proteomes" id="UP000515908">
    <property type="component" value="Chromosome 08"/>
</dbReference>
<evidence type="ECO:0000256" key="1">
    <source>
        <dbReference type="SAM" id="Coils"/>
    </source>
</evidence>
<feature type="compositionally biased region" description="Acidic residues" evidence="2">
    <location>
        <begin position="792"/>
        <end position="803"/>
    </location>
</feature>
<gene>
    <name evidence="3" type="ORF">ADEAN_000463300</name>
</gene>
<evidence type="ECO:0000256" key="2">
    <source>
        <dbReference type="SAM" id="MobiDB-lite"/>
    </source>
</evidence>
<sequence>MQIVKLLADKSKEVNSAVEELAKVKEHVRLLENQLDLNGIVAAQLPADFKPSKRTKEVAPPPEALLRVAPTHYALRVLEHKDMSISDLVKSWVDQERRIQDTEARCEALELSAKEVQQRATVVHQHYLEEKERRERSDRRITEMVKERLLPRGESDVMKHLSELRWNYDQLMDDSVKLAVSLKLSKEELEAANEKVEQQAQLIKQLQTDAETDEIANTISHLRKMYEQNIASLQNDFITAETNRAVLAHVAETENGNTLKATEALQIANDNCVDMERALASLSESSHMKEKRFKEERDAITRQLEEQTRLHKETAESVRSMLDEMDVFRRSSEQQDSSFFSHYAQKIGELADTFRPLAAAPRALETLKEERTAMANRIQTSQANKLMRSALLDGLEHATEFCRTAEQQRQDLVNASIGDYNYANYLMARGEQLTSENKSLRSKLDESLALIDRHSLTVLENNLHHAVSMEDTVNIEEATARIAQLQDRNVALEDICKVNMGELSAVKERCEELQRELVESNRTCGVLKETVDSLSRALETSHTRENDVRQENLGYQRKLSSLSQTDLNLDLTDESATFQTLLDGFQEKIASLTDQVSHICNANAEEGFEKNEELEMKLLKTGLPGLVSIVQETFARAKLLRSSLSSQSLRNTLRLSDIALEEAESSPEVEQALEHRRLEEEVQRLREENEKGKSHATELEARNRKMLDMCKTLSESVSKLKAENASLQTQLAPPVVVPPPMEEPQNTNSSPIETNEAMPETVAAEAPAPSNTIETGDPTVTQPCDTTKAPAEEDGGAIEEGEMQDAQPDSEPHAEEVPNVIEPPASGIEETEEEPENQTEDAEAPQPDGAENPFDDAEGQ</sequence>
<dbReference type="VEuPathDB" id="TriTrypDB:ADEAN_000463300"/>
<feature type="region of interest" description="Disordered" evidence="2">
    <location>
        <begin position="724"/>
        <end position="860"/>
    </location>
</feature>
<proteinExistence type="predicted"/>
<reference evidence="3 4" key="1">
    <citation type="submission" date="2020-08" db="EMBL/GenBank/DDBJ databases">
        <authorList>
            <person name="Newling K."/>
            <person name="Davey J."/>
            <person name="Forrester S."/>
        </authorList>
    </citation>
    <scope>NUCLEOTIDE SEQUENCE [LARGE SCALE GENOMIC DNA]</scope>
    <source>
        <strain evidence="4">Crithidia deanei Carvalho (ATCC PRA-265)</strain>
    </source>
</reference>
<feature type="coiled-coil region" evidence="1">
    <location>
        <begin position="475"/>
        <end position="530"/>
    </location>
</feature>
<keyword evidence="1" id="KW-0175">Coiled coil</keyword>
<feature type="coiled-coil region" evidence="1">
    <location>
        <begin position="7"/>
        <end position="34"/>
    </location>
</feature>
<evidence type="ECO:0000313" key="4">
    <source>
        <dbReference type="Proteomes" id="UP000515908"/>
    </source>
</evidence>
<name>A0A7G2CCJ3_9TRYP</name>
<dbReference type="AlphaFoldDB" id="A0A7G2CCJ3"/>
<feature type="compositionally biased region" description="Polar residues" evidence="2">
    <location>
        <begin position="744"/>
        <end position="753"/>
    </location>
</feature>